<keyword evidence="4 10" id="KW-0812">Transmembrane</keyword>
<dbReference type="InterPro" id="IPR003811">
    <property type="entry name" value="G3P_acylTferase_PlsY"/>
</dbReference>
<feature type="transmembrane region" description="Helical" evidence="10">
    <location>
        <begin position="12"/>
        <end position="35"/>
    </location>
</feature>
<keyword evidence="5 10" id="KW-1133">Transmembrane helix</keyword>
<keyword evidence="3" id="KW-0808">Transferase</keyword>
<dbReference type="SMART" id="SM01207">
    <property type="entry name" value="G3P_acyltransf"/>
    <property type="match status" value="1"/>
</dbReference>
<organism evidence="11">
    <name type="scientific">marine metagenome</name>
    <dbReference type="NCBI Taxonomy" id="408172"/>
    <lineage>
        <taxon>unclassified sequences</taxon>
        <taxon>metagenomes</taxon>
        <taxon>ecological metagenomes</taxon>
    </lineage>
</organism>
<evidence type="ECO:0000256" key="3">
    <source>
        <dbReference type="ARBA" id="ARBA00022679"/>
    </source>
</evidence>
<evidence type="ECO:0000256" key="9">
    <source>
        <dbReference type="ARBA" id="ARBA00023264"/>
    </source>
</evidence>
<evidence type="ECO:0000256" key="1">
    <source>
        <dbReference type="ARBA" id="ARBA00022475"/>
    </source>
</evidence>
<evidence type="ECO:0000313" key="11">
    <source>
        <dbReference type="EMBL" id="SVD34500.1"/>
    </source>
</evidence>
<evidence type="ECO:0000256" key="5">
    <source>
        <dbReference type="ARBA" id="ARBA00022989"/>
    </source>
</evidence>
<reference evidence="11" key="1">
    <citation type="submission" date="2018-05" db="EMBL/GenBank/DDBJ databases">
        <authorList>
            <person name="Lanie J.A."/>
            <person name="Ng W.-L."/>
            <person name="Kazmierczak K.M."/>
            <person name="Andrzejewski T.M."/>
            <person name="Davidsen T.M."/>
            <person name="Wayne K.J."/>
            <person name="Tettelin H."/>
            <person name="Glass J.I."/>
            <person name="Rusch D."/>
            <person name="Podicherti R."/>
            <person name="Tsui H.-C.T."/>
            <person name="Winkler M.E."/>
        </authorList>
    </citation>
    <scope>NUCLEOTIDE SEQUENCE</scope>
</reference>
<evidence type="ECO:0000256" key="4">
    <source>
        <dbReference type="ARBA" id="ARBA00022692"/>
    </source>
</evidence>
<evidence type="ECO:0000256" key="7">
    <source>
        <dbReference type="ARBA" id="ARBA00023136"/>
    </source>
</evidence>
<keyword evidence="2" id="KW-0444">Lipid biosynthesis</keyword>
<dbReference type="EMBL" id="UINC01144776">
    <property type="protein sequence ID" value="SVD34500.1"/>
    <property type="molecule type" value="Genomic_DNA"/>
</dbReference>
<evidence type="ECO:0000256" key="8">
    <source>
        <dbReference type="ARBA" id="ARBA00023209"/>
    </source>
</evidence>
<dbReference type="AlphaFoldDB" id="A0A382UJY7"/>
<keyword evidence="7 10" id="KW-0472">Membrane</keyword>
<dbReference type="Pfam" id="PF02660">
    <property type="entry name" value="G3P_acyltransf"/>
    <property type="match status" value="1"/>
</dbReference>
<evidence type="ECO:0000256" key="6">
    <source>
        <dbReference type="ARBA" id="ARBA00023098"/>
    </source>
</evidence>
<evidence type="ECO:0000256" key="10">
    <source>
        <dbReference type="SAM" id="Phobius"/>
    </source>
</evidence>
<proteinExistence type="predicted"/>
<dbReference type="GO" id="GO:0005886">
    <property type="term" value="C:plasma membrane"/>
    <property type="evidence" value="ECO:0007669"/>
    <property type="project" value="InterPro"/>
</dbReference>
<name>A0A382UJY7_9ZZZZ</name>
<feature type="transmembrane region" description="Helical" evidence="10">
    <location>
        <begin position="89"/>
        <end position="108"/>
    </location>
</feature>
<dbReference type="GO" id="GO:0043772">
    <property type="term" value="F:acyl-phosphate glycerol-3-phosphate acyltransferase activity"/>
    <property type="evidence" value="ECO:0007669"/>
    <property type="project" value="InterPro"/>
</dbReference>
<accession>A0A382UJY7</accession>
<protein>
    <submittedName>
        <fullName evidence="11">Uncharacterized protein</fullName>
    </submittedName>
</protein>
<keyword evidence="9" id="KW-1208">Phospholipid metabolism</keyword>
<dbReference type="PANTHER" id="PTHR30309:SF1">
    <property type="entry name" value="GLYCEROL-3-PHOSPHATE ACYLTRANSFERASE 1"/>
    <property type="match status" value="1"/>
</dbReference>
<evidence type="ECO:0000256" key="2">
    <source>
        <dbReference type="ARBA" id="ARBA00022516"/>
    </source>
</evidence>
<keyword evidence="8" id="KW-0594">Phospholipid biosynthesis</keyword>
<gene>
    <name evidence="11" type="ORF">METZ01_LOCUS387354</name>
</gene>
<feature type="transmembrane region" description="Helical" evidence="10">
    <location>
        <begin position="62"/>
        <end position="83"/>
    </location>
</feature>
<feature type="transmembrane region" description="Helical" evidence="10">
    <location>
        <begin position="120"/>
        <end position="145"/>
    </location>
</feature>
<dbReference type="PANTHER" id="PTHR30309">
    <property type="entry name" value="INNER MEMBRANE PROTEIN YGIH"/>
    <property type="match status" value="1"/>
</dbReference>
<sequence>MAYGVFQILGYLFWIPVAFISGAIPWALLVGKLFLQKDIRSIGDGNPGTANTWKLGGHIPGITSLILEIGKGAIPLFVAFQYLELPSTITSEFLCAVLLLSPIIGHAWSPFLRFRGGKALAVTGGAWMIAIGWIAVPVAILLLGLGHLTQRNHSITVTAALIGLLLTSLAISMHPHIFLFGGINLLILGYKHRTEYSDGIILRHWVDKMRRAVP</sequence>
<keyword evidence="6" id="KW-0443">Lipid metabolism</keyword>
<feature type="transmembrane region" description="Helical" evidence="10">
    <location>
        <begin position="157"/>
        <end position="187"/>
    </location>
</feature>
<dbReference type="GO" id="GO:0008654">
    <property type="term" value="P:phospholipid biosynthetic process"/>
    <property type="evidence" value="ECO:0007669"/>
    <property type="project" value="UniProtKB-KW"/>
</dbReference>
<keyword evidence="1" id="KW-1003">Cell membrane</keyword>